<organism evidence="2 3">
    <name type="scientific">Euplotes crassus</name>
    <dbReference type="NCBI Taxonomy" id="5936"/>
    <lineage>
        <taxon>Eukaryota</taxon>
        <taxon>Sar</taxon>
        <taxon>Alveolata</taxon>
        <taxon>Ciliophora</taxon>
        <taxon>Intramacronucleata</taxon>
        <taxon>Spirotrichea</taxon>
        <taxon>Hypotrichia</taxon>
        <taxon>Euplotida</taxon>
        <taxon>Euplotidae</taxon>
        <taxon>Moneuplotes</taxon>
    </lineage>
</organism>
<evidence type="ECO:0000313" key="3">
    <source>
        <dbReference type="Proteomes" id="UP001295684"/>
    </source>
</evidence>
<dbReference type="InterPro" id="IPR013094">
    <property type="entry name" value="AB_hydrolase_3"/>
</dbReference>
<dbReference type="GO" id="GO:0019433">
    <property type="term" value="P:triglyceride catabolic process"/>
    <property type="evidence" value="ECO:0007669"/>
    <property type="project" value="TreeGrafter"/>
</dbReference>
<name>A0AAD1X3Z3_EUPCR</name>
<dbReference type="PANTHER" id="PTHR23025:SF3">
    <property type="entry name" value="HORMONE-SENSITIVE LIPASE"/>
    <property type="match status" value="1"/>
</dbReference>
<evidence type="ECO:0000259" key="1">
    <source>
        <dbReference type="Pfam" id="PF07859"/>
    </source>
</evidence>
<evidence type="ECO:0000313" key="2">
    <source>
        <dbReference type="EMBL" id="CAI2359864.1"/>
    </source>
</evidence>
<accession>A0AAD1X3Z3</accession>
<dbReference type="AlphaFoldDB" id="A0AAD1X3Z3"/>
<dbReference type="GO" id="GO:0004771">
    <property type="term" value="F:sterol ester esterase activity"/>
    <property type="evidence" value="ECO:0007669"/>
    <property type="project" value="TreeGrafter"/>
</dbReference>
<proteinExistence type="predicted"/>
<sequence>MSESELFPEATKFTYANTDGYQKDRIFDPYTYRHNYDEDQLETLLSKYVTELLDVHNESIKFMEAAPENKLLAKCKDSIEFGIHRIRSLKVLISVTQENLRNYYSAEEEIQELPIDSEFKIIQTHENSDSESEEEKFDRSVVIDQAEDAIMSPLALNDGILALPEYHPRVKVKYLQKLITGEKIASIPSVYITLACIVKMLERIKVEMYILENEECGTSQYKNVFSWTLKLASIFDYYYASLKAKLKNPFYGKEETDEIQEHFEFVEVLDEIEYYKLADKGYQEAGRVLGVASKCCKHTSMCRQLFSLAGWLPMYYFFKRKEGADKGLYFMNTLNKERFQRLNKWPQTGLVKSISKITSPKVKVEEKIFVQISVKDELSYKRNISSSKTPQMCKKDLDLPFRVKMKHYDPEEYLKIRITSSEDWDTVNWKKGKLKSPDSEPVTLPAAILYIHGGGFIGGSTGSYRNVLRKYATMTDCPVFSVDYRLAPEYKYPTQVSDSWLCYLWIRYYSEKYLGVKFEKIIVVGDSAGGCISLGVSLLAIQKGCISPDGLMLCYPGACGNRNEFYPSCLLSTDEPYLNTMFIDFCCTLLFDDEKRSREFICSPIYAPRKLLKKLPPMRVGIPAIDPLRDAAIELFRKCIKSGCDVKGKIYKHLFHGYLEMDAFPFYMKDCELAFNDSVEYILELIGPGLYFS</sequence>
<dbReference type="InterPro" id="IPR029058">
    <property type="entry name" value="AB_hydrolase_fold"/>
</dbReference>
<dbReference type="PANTHER" id="PTHR23025">
    <property type="entry name" value="TRIACYLGLYCEROL LIPASE"/>
    <property type="match status" value="1"/>
</dbReference>
<dbReference type="GO" id="GO:0005829">
    <property type="term" value="C:cytosol"/>
    <property type="evidence" value="ECO:0007669"/>
    <property type="project" value="TreeGrafter"/>
</dbReference>
<gene>
    <name evidence="2" type="ORF">ECRASSUSDP1_LOCUS1158</name>
</gene>
<dbReference type="Proteomes" id="UP001295684">
    <property type="component" value="Unassembled WGS sequence"/>
</dbReference>
<dbReference type="SUPFAM" id="SSF53474">
    <property type="entry name" value="alpha/beta-Hydrolases"/>
    <property type="match status" value="1"/>
</dbReference>
<dbReference type="EMBL" id="CAMPGE010001096">
    <property type="protein sequence ID" value="CAI2359864.1"/>
    <property type="molecule type" value="Genomic_DNA"/>
</dbReference>
<keyword evidence="3" id="KW-1185">Reference proteome</keyword>
<dbReference type="Pfam" id="PF07859">
    <property type="entry name" value="Abhydrolase_3"/>
    <property type="match status" value="1"/>
</dbReference>
<comment type="caution">
    <text evidence="2">The sequence shown here is derived from an EMBL/GenBank/DDBJ whole genome shotgun (WGS) entry which is preliminary data.</text>
</comment>
<protein>
    <recommendedName>
        <fullName evidence="1">Alpha/beta hydrolase fold-3 domain-containing protein</fullName>
    </recommendedName>
</protein>
<dbReference type="Gene3D" id="3.40.50.1820">
    <property type="entry name" value="alpha/beta hydrolase"/>
    <property type="match status" value="1"/>
</dbReference>
<feature type="domain" description="Alpha/beta hydrolase fold-3" evidence="1">
    <location>
        <begin position="448"/>
        <end position="659"/>
    </location>
</feature>
<reference evidence="2" key="1">
    <citation type="submission" date="2023-07" db="EMBL/GenBank/DDBJ databases">
        <authorList>
            <consortium name="AG Swart"/>
            <person name="Singh M."/>
            <person name="Singh A."/>
            <person name="Seah K."/>
            <person name="Emmerich C."/>
        </authorList>
    </citation>
    <scope>NUCLEOTIDE SEQUENCE</scope>
    <source>
        <strain evidence="2">DP1</strain>
    </source>
</reference>
<dbReference type="GO" id="GO:0004806">
    <property type="term" value="F:triacylglycerol lipase activity"/>
    <property type="evidence" value="ECO:0007669"/>
    <property type="project" value="TreeGrafter"/>
</dbReference>